<dbReference type="InterPro" id="IPR030395">
    <property type="entry name" value="GP_PDE_dom"/>
</dbReference>
<gene>
    <name evidence="2" type="ORF">ACFPZN_27495</name>
</gene>
<reference evidence="3" key="1">
    <citation type="journal article" date="2019" name="Int. J. Syst. Evol. Microbiol.">
        <title>The Global Catalogue of Microorganisms (GCM) 10K type strain sequencing project: providing services to taxonomists for standard genome sequencing and annotation.</title>
        <authorList>
            <consortium name="The Broad Institute Genomics Platform"/>
            <consortium name="The Broad Institute Genome Sequencing Center for Infectious Disease"/>
            <person name="Wu L."/>
            <person name="Ma J."/>
        </authorList>
    </citation>
    <scope>NUCLEOTIDE SEQUENCE [LARGE SCALE GENOMIC DNA]</scope>
    <source>
        <strain evidence="3">KCTC 42087</strain>
    </source>
</reference>
<comment type="caution">
    <text evidence="2">The sequence shown here is derived from an EMBL/GenBank/DDBJ whole genome shotgun (WGS) entry which is preliminary data.</text>
</comment>
<dbReference type="PANTHER" id="PTHR46211">
    <property type="entry name" value="GLYCEROPHOSPHORYL DIESTER PHOSPHODIESTERASE"/>
    <property type="match status" value="1"/>
</dbReference>
<dbReference type="SUPFAM" id="SSF51695">
    <property type="entry name" value="PLC-like phosphodiesterases"/>
    <property type="match status" value="1"/>
</dbReference>
<dbReference type="InterPro" id="IPR017946">
    <property type="entry name" value="PLC-like_Pdiesterase_TIM-brl"/>
</dbReference>
<name>A0ABW1A409_9ACTN</name>
<dbReference type="CDD" id="cd08556">
    <property type="entry name" value="GDPD"/>
    <property type="match status" value="1"/>
</dbReference>
<evidence type="ECO:0000313" key="2">
    <source>
        <dbReference type="EMBL" id="MFC5749382.1"/>
    </source>
</evidence>
<dbReference type="PROSITE" id="PS51704">
    <property type="entry name" value="GP_PDE"/>
    <property type="match status" value="1"/>
</dbReference>
<sequence length="243" mass="26272">MDQGAARDDGVPPLPGAAAAISAHRRDEAGLAGLRDAVASGAEYVEIDVRRTADGVLVVHHDRTAAGVPLNRCSYARVRELAPDPVPRVTEALEIIGGRARGHLDLKERGCEHEAVELAREAFGEDGFVVTTREAGSIALIKRDFPGVTAALSVGRGLWERGAVRDFVPLRAIRECGADMVALNHRLARAGVLRQCARAGFPAMIWTVNAVPLMRRFLDDPRVAVLITDHPGAAVRLRDHRRR</sequence>
<organism evidence="2 3">
    <name type="scientific">Actinomadura rugatobispora</name>
    <dbReference type="NCBI Taxonomy" id="1994"/>
    <lineage>
        <taxon>Bacteria</taxon>
        <taxon>Bacillati</taxon>
        <taxon>Actinomycetota</taxon>
        <taxon>Actinomycetes</taxon>
        <taxon>Streptosporangiales</taxon>
        <taxon>Thermomonosporaceae</taxon>
        <taxon>Actinomadura</taxon>
    </lineage>
</organism>
<evidence type="ECO:0000259" key="1">
    <source>
        <dbReference type="PROSITE" id="PS51704"/>
    </source>
</evidence>
<dbReference type="Pfam" id="PF03009">
    <property type="entry name" value="GDPD"/>
    <property type="match status" value="1"/>
</dbReference>
<proteinExistence type="predicted"/>
<keyword evidence="3" id="KW-1185">Reference proteome</keyword>
<dbReference type="RefSeq" id="WP_378285102.1">
    <property type="nucleotide sequence ID" value="NZ_JBHSON010000042.1"/>
</dbReference>
<dbReference type="Gene3D" id="3.20.20.190">
    <property type="entry name" value="Phosphatidylinositol (PI) phosphodiesterase"/>
    <property type="match status" value="1"/>
</dbReference>
<dbReference type="EMBL" id="JBHSON010000042">
    <property type="protein sequence ID" value="MFC5749382.1"/>
    <property type="molecule type" value="Genomic_DNA"/>
</dbReference>
<evidence type="ECO:0000313" key="3">
    <source>
        <dbReference type="Proteomes" id="UP001596074"/>
    </source>
</evidence>
<protein>
    <submittedName>
        <fullName evidence="2">Glycerophosphodiester phosphodiesterase</fullName>
    </submittedName>
</protein>
<dbReference type="Proteomes" id="UP001596074">
    <property type="component" value="Unassembled WGS sequence"/>
</dbReference>
<dbReference type="PANTHER" id="PTHR46211:SF1">
    <property type="entry name" value="GLYCEROPHOSPHODIESTER PHOSPHODIESTERASE, CYTOPLASMIC"/>
    <property type="match status" value="1"/>
</dbReference>
<feature type="domain" description="GP-PDE" evidence="1">
    <location>
        <begin position="13"/>
        <end position="238"/>
    </location>
</feature>
<accession>A0ABW1A409</accession>